<keyword evidence="2 3" id="KW-0416">Keratin</keyword>
<proteinExistence type="inferred from homology"/>
<evidence type="ECO:0000313" key="5">
    <source>
        <dbReference type="Proteomes" id="UP000053641"/>
    </source>
</evidence>
<dbReference type="Pfam" id="PF02422">
    <property type="entry name" value="Keratin"/>
    <property type="match status" value="1"/>
</dbReference>
<keyword evidence="5" id="KW-1185">Reference proteome</keyword>
<dbReference type="InterPro" id="IPR003461">
    <property type="entry name" value="Keratin"/>
</dbReference>
<dbReference type="PANTHER" id="PTHR31203">
    <property type="entry name" value="BETA-KERATIN-RELATED PROTEIN-RELATED"/>
    <property type="match status" value="1"/>
</dbReference>
<dbReference type="EMBL" id="KL895569">
    <property type="protein sequence ID" value="KGL82743.1"/>
    <property type="molecule type" value="Genomic_DNA"/>
</dbReference>
<reference evidence="4 5" key="1">
    <citation type="submission" date="2014-06" db="EMBL/GenBank/DDBJ databases">
        <title>Genome evolution of avian class.</title>
        <authorList>
            <person name="Zhang G."/>
            <person name="Li C."/>
        </authorList>
    </citation>
    <scope>NUCLEOTIDE SEQUENCE [LARGE SCALE GENOMIC DNA]</scope>
    <source>
        <strain evidence="4">BGI_N309</strain>
    </source>
</reference>
<evidence type="ECO:0000313" key="4">
    <source>
        <dbReference type="EMBL" id="KGL82743.1"/>
    </source>
</evidence>
<gene>
    <name evidence="4" type="ORF">N309_06672</name>
</gene>
<sequence length="46" mass="4775">CRPCGPTLLANSCNEPCVSQCQDSTVVNDPPPGLVALPGPILRPFP</sequence>
<evidence type="ECO:0000256" key="1">
    <source>
        <dbReference type="ARBA" id="ARBA00008702"/>
    </source>
</evidence>
<dbReference type="GO" id="GO:0005200">
    <property type="term" value="F:structural constituent of cytoskeleton"/>
    <property type="evidence" value="ECO:0007669"/>
    <property type="project" value="InterPro"/>
</dbReference>
<protein>
    <recommendedName>
        <fullName evidence="3">Keratin</fullName>
    </recommendedName>
</protein>
<dbReference type="AlphaFoldDB" id="A0A099ZP55"/>
<organism evidence="4 5">
    <name type="scientific">Tinamus guttatus</name>
    <name type="common">White-throated tinamou</name>
    <dbReference type="NCBI Taxonomy" id="94827"/>
    <lineage>
        <taxon>Eukaryota</taxon>
        <taxon>Metazoa</taxon>
        <taxon>Chordata</taxon>
        <taxon>Craniata</taxon>
        <taxon>Vertebrata</taxon>
        <taxon>Euteleostomi</taxon>
        <taxon>Archelosauria</taxon>
        <taxon>Archosauria</taxon>
        <taxon>Dinosauria</taxon>
        <taxon>Saurischia</taxon>
        <taxon>Theropoda</taxon>
        <taxon>Coelurosauria</taxon>
        <taxon>Aves</taxon>
        <taxon>Palaeognathae</taxon>
        <taxon>Tinamiformes</taxon>
        <taxon>Tinamidae</taxon>
        <taxon>Tinamus</taxon>
    </lineage>
</organism>
<name>A0A099ZP55_TINGU</name>
<dbReference type="GO" id="GO:0005882">
    <property type="term" value="C:intermediate filament"/>
    <property type="evidence" value="ECO:0007669"/>
    <property type="project" value="UniProtKB-KW"/>
</dbReference>
<feature type="non-terminal residue" evidence="4">
    <location>
        <position position="46"/>
    </location>
</feature>
<evidence type="ECO:0000256" key="3">
    <source>
        <dbReference type="RuleBase" id="RU364002"/>
    </source>
</evidence>
<dbReference type="Proteomes" id="UP000053641">
    <property type="component" value="Unassembled WGS sequence"/>
</dbReference>
<comment type="similarity">
    <text evidence="1 3">Belongs to the avian keratin family.</text>
</comment>
<comment type="subunit">
    <text evidence="3">The avian keratins (F-ker, S-ker, C-ker and B-ker) are a complex mixture of very similar polypeptides.</text>
</comment>
<evidence type="ECO:0000256" key="2">
    <source>
        <dbReference type="ARBA" id="ARBA00022744"/>
    </source>
</evidence>
<accession>A0A099ZP55</accession>
<feature type="non-terminal residue" evidence="4">
    <location>
        <position position="1"/>
    </location>
</feature>
<dbReference type="PANTHER" id="PTHR31203:SF1">
    <property type="entry name" value="BETA-KERATIN-RELATED PROTEIN-RELATED"/>
    <property type="match status" value="1"/>
</dbReference>